<evidence type="ECO:0000256" key="1">
    <source>
        <dbReference type="SAM" id="Phobius"/>
    </source>
</evidence>
<comment type="caution">
    <text evidence="2">The sequence shown here is derived from an EMBL/GenBank/DDBJ whole genome shotgun (WGS) entry which is preliminary data.</text>
</comment>
<dbReference type="Proteomes" id="UP000050277">
    <property type="component" value="Unassembled WGS sequence"/>
</dbReference>
<keyword evidence="1" id="KW-0812">Transmembrane</keyword>
<proteinExistence type="predicted"/>
<evidence type="ECO:0000313" key="3">
    <source>
        <dbReference type="Proteomes" id="UP000050277"/>
    </source>
</evidence>
<gene>
    <name evidence="2" type="ORF">SE18_08290</name>
</gene>
<dbReference type="RefSeq" id="WP_054533966.1">
    <property type="nucleotide sequence ID" value="NZ_LGKP01000013.1"/>
</dbReference>
<protein>
    <recommendedName>
        <fullName evidence="4">DUF4367 domain-containing protein</fullName>
    </recommendedName>
</protein>
<feature type="transmembrane region" description="Helical" evidence="1">
    <location>
        <begin position="54"/>
        <end position="75"/>
    </location>
</feature>
<dbReference type="EMBL" id="LGKP01000013">
    <property type="protein sequence ID" value="KPL90193.1"/>
    <property type="molecule type" value="Genomic_DNA"/>
</dbReference>
<accession>A0A0P6XZ68</accession>
<keyword evidence="1" id="KW-0472">Membrane</keyword>
<name>A0A0P6XZ68_9CHLR</name>
<dbReference type="AlphaFoldDB" id="A0A0P6XZ68"/>
<evidence type="ECO:0008006" key="4">
    <source>
        <dbReference type="Google" id="ProtNLM"/>
    </source>
</evidence>
<keyword evidence="1" id="KW-1133">Transmembrane helix</keyword>
<sequence>MTHNQLNDQIHPAAEQAISALLRDFGEHPSKEFHARHAEAPWMQASVTKQRRPFGWHGMLMASLTLLLISLWFAAPSGFVAALSEFFGLYRAPSDTVESVSGPIIFPDSVATVAEAEALVGFDILTPAQLPPEIHSIEINVDGEQPDMFAHIHYLDAGNNARVSLTAKQGPLYLQIGATAEVEIVQVGNASAEYFQGGFINNGTVAVWNSNYPNKTLRWQVGDISYMLSSVNLSKQELINFALSLQ</sequence>
<dbReference type="OrthoDB" id="9820880at2"/>
<organism evidence="2 3">
    <name type="scientific">Herpetosiphon geysericola</name>
    <dbReference type="NCBI Taxonomy" id="70996"/>
    <lineage>
        <taxon>Bacteria</taxon>
        <taxon>Bacillati</taxon>
        <taxon>Chloroflexota</taxon>
        <taxon>Chloroflexia</taxon>
        <taxon>Herpetosiphonales</taxon>
        <taxon>Herpetosiphonaceae</taxon>
        <taxon>Herpetosiphon</taxon>
    </lineage>
</organism>
<evidence type="ECO:0000313" key="2">
    <source>
        <dbReference type="EMBL" id="KPL90193.1"/>
    </source>
</evidence>
<keyword evidence="3" id="KW-1185">Reference proteome</keyword>
<reference evidence="2 3" key="1">
    <citation type="submission" date="2015-07" db="EMBL/GenBank/DDBJ databases">
        <title>Whole genome sequence of Herpetosiphon geysericola DSM 7119.</title>
        <authorList>
            <person name="Hemp J."/>
            <person name="Ward L.M."/>
            <person name="Pace L.A."/>
            <person name="Fischer W.W."/>
        </authorList>
    </citation>
    <scope>NUCLEOTIDE SEQUENCE [LARGE SCALE GENOMIC DNA]</scope>
    <source>
        <strain evidence="2 3">DSM 7119</strain>
    </source>
</reference>